<dbReference type="AlphaFoldDB" id="A0A0H5RCU5"/>
<dbReference type="Gene3D" id="3.30.60.190">
    <property type="match status" value="1"/>
</dbReference>
<keyword evidence="3" id="KW-0597">Phosphoprotein</keyword>
<comment type="function">
    <text evidence="8">Required for box C/D snoRNAs accumulation involved in snoRNA processing, snoRNA transport to the nucleolus and ribosome biogenesis.</text>
</comment>
<evidence type="ECO:0000256" key="10">
    <source>
        <dbReference type="ARBA" id="ARBA00061949"/>
    </source>
</evidence>
<evidence type="ECO:0000259" key="15">
    <source>
        <dbReference type="PROSITE" id="PS51083"/>
    </source>
</evidence>
<feature type="domain" description="HIT-type" evidence="15">
    <location>
        <begin position="12"/>
        <end position="46"/>
    </location>
</feature>
<name>A0A0H5RCU5_9EUKA</name>
<feature type="compositionally biased region" description="Basic and acidic residues" evidence="14">
    <location>
        <begin position="266"/>
        <end position="284"/>
    </location>
</feature>
<evidence type="ECO:0000313" key="16">
    <source>
        <dbReference type="EMBL" id="CRZ11422.1"/>
    </source>
</evidence>
<evidence type="ECO:0000256" key="9">
    <source>
        <dbReference type="ARBA" id="ARBA00049654"/>
    </source>
</evidence>
<dbReference type="GO" id="GO:0005634">
    <property type="term" value="C:nucleus"/>
    <property type="evidence" value="ECO:0007669"/>
    <property type="project" value="TreeGrafter"/>
</dbReference>
<evidence type="ECO:0000256" key="7">
    <source>
        <dbReference type="ARBA" id="ARBA00022843"/>
    </source>
</evidence>
<dbReference type="Pfam" id="PF25790">
    <property type="entry name" value="BCD1"/>
    <property type="match status" value="1"/>
</dbReference>
<dbReference type="PROSITE" id="PS51083">
    <property type="entry name" value="ZF_HIT"/>
    <property type="match status" value="1"/>
</dbReference>
<dbReference type="FunFam" id="3.30.60.190:FF:000001">
    <property type="entry name" value="box C/D snoRNA protein 1"/>
    <property type="match status" value="1"/>
</dbReference>
<keyword evidence="7" id="KW-0832">Ubl conjugation</keyword>
<evidence type="ECO:0000256" key="2">
    <source>
        <dbReference type="ARBA" id="ARBA00022517"/>
    </source>
</evidence>
<dbReference type="GO" id="GO:0070761">
    <property type="term" value="C:pre-snoRNP complex"/>
    <property type="evidence" value="ECO:0007669"/>
    <property type="project" value="TreeGrafter"/>
</dbReference>
<dbReference type="GO" id="GO:0008270">
    <property type="term" value="F:zinc ion binding"/>
    <property type="evidence" value="ECO:0007669"/>
    <property type="project" value="UniProtKB-UniRule"/>
</dbReference>
<evidence type="ECO:0000256" key="5">
    <source>
        <dbReference type="ARBA" id="ARBA00022771"/>
    </source>
</evidence>
<keyword evidence="2" id="KW-0690">Ribosome biogenesis</keyword>
<proteinExistence type="inferred from homology"/>
<dbReference type="PANTHER" id="PTHR13483">
    <property type="entry name" value="BOX C_D SNORNA PROTEIN 1-RELATED"/>
    <property type="match status" value="1"/>
</dbReference>
<comment type="subunit">
    <text evidence="10">Interacts with FBL, SNU13, NOP58, NUFIP1, RUVBL1, RUVBL2 and TAF9. Interacts (via HIT-type zinc finger) with the RUVBL1/RUVBL2 complex in the presence of ADP.</text>
</comment>
<evidence type="ECO:0000256" key="14">
    <source>
        <dbReference type="SAM" id="MobiDB-lite"/>
    </source>
</evidence>
<dbReference type="InterPro" id="IPR057721">
    <property type="entry name" value="BCD1_alpha/beta"/>
</dbReference>
<dbReference type="InterPro" id="IPR051639">
    <property type="entry name" value="BCD1"/>
</dbReference>
<evidence type="ECO:0000256" key="11">
    <source>
        <dbReference type="ARBA" id="ARBA00068630"/>
    </source>
</evidence>
<dbReference type="PANTHER" id="PTHR13483:SF3">
    <property type="entry name" value="BOX C_D SNORNA PROTEIN 1"/>
    <property type="match status" value="1"/>
</dbReference>
<dbReference type="InterPro" id="IPR007529">
    <property type="entry name" value="Znf_HIT"/>
</dbReference>
<dbReference type="Pfam" id="PF04438">
    <property type="entry name" value="zf-HIT"/>
    <property type="match status" value="1"/>
</dbReference>
<sequence length="303" mass="34270">MPETALSPSSLCQQCNGEPRKYRCPKCFMQTCSVSCIQTHKEATGCNGVRDRVGFVAIKEFSDQLLLNDLSFLEEVSQLRGRSNRDNLVTNGHGQKRPSFIKKLQDGCRQPSRMIDLKIMAPGMTKRKMNRSIYDQQKSEVLWTVEIIFGWDGERILRHRVKERSTLEDVVLASIGKDQVRQHRLGRYIDDDSAVFMIAPHASSSPYRRVDRNSTLADAIRSSTVIEYPTIHVARGSEISQFTVTDRLLCVDEVHQGPESSQGSDGGRDSTDQTGSECREHDVIDSDMDNFTIPRLECDPLTR</sequence>
<keyword evidence="1" id="KW-1017">Isopeptide bond</keyword>
<evidence type="ECO:0000256" key="4">
    <source>
        <dbReference type="ARBA" id="ARBA00022723"/>
    </source>
</evidence>
<evidence type="ECO:0000256" key="12">
    <source>
        <dbReference type="ARBA" id="ARBA00077531"/>
    </source>
</evidence>
<keyword evidence="5 13" id="KW-0863">Zinc-finger</keyword>
<dbReference type="GO" id="GO:0000463">
    <property type="term" value="P:maturation of LSU-rRNA from tricistronic rRNA transcript (SSU-rRNA, 5.8S rRNA, LSU-rRNA)"/>
    <property type="evidence" value="ECO:0007669"/>
    <property type="project" value="TreeGrafter"/>
</dbReference>
<feature type="region of interest" description="Disordered" evidence="14">
    <location>
        <begin position="256"/>
        <end position="286"/>
    </location>
</feature>
<evidence type="ECO:0000256" key="6">
    <source>
        <dbReference type="ARBA" id="ARBA00022833"/>
    </source>
</evidence>
<dbReference type="GO" id="GO:0048254">
    <property type="term" value="P:snoRNA localization"/>
    <property type="evidence" value="ECO:0007669"/>
    <property type="project" value="TreeGrafter"/>
</dbReference>
<keyword evidence="4" id="KW-0479">Metal-binding</keyword>
<evidence type="ECO:0000256" key="3">
    <source>
        <dbReference type="ARBA" id="ARBA00022553"/>
    </source>
</evidence>
<evidence type="ECO:0000256" key="13">
    <source>
        <dbReference type="PROSITE-ProRule" id="PRU00453"/>
    </source>
</evidence>
<accession>A0A0H5RCU5</accession>
<keyword evidence="6" id="KW-0862">Zinc</keyword>
<reference evidence="16" key="1">
    <citation type="submission" date="2015-04" db="EMBL/GenBank/DDBJ databases">
        <title>The genome sequence of the plant pathogenic Rhizarian Plasmodiophora brassicae reveals insights in its biotrophic life cycle and the origin of chitin synthesis.</title>
        <authorList>
            <person name="Schwelm A."/>
            <person name="Fogelqvist J."/>
            <person name="Knaust A."/>
            <person name="Julke S."/>
            <person name="Lilja T."/>
            <person name="Dhandapani V."/>
            <person name="Bonilla-Rosso G."/>
            <person name="Karlsson M."/>
            <person name="Shevchenko A."/>
            <person name="Choi S.R."/>
            <person name="Kim H.G."/>
            <person name="Park J.Y."/>
            <person name="Lim Y.P."/>
            <person name="Ludwig-Muller J."/>
            <person name="Dixelius C."/>
        </authorList>
    </citation>
    <scope>NUCLEOTIDE SEQUENCE</scope>
    <source>
        <tissue evidence="16">Potato root galls</tissue>
    </source>
</reference>
<dbReference type="GO" id="GO:0000492">
    <property type="term" value="P:box C/D snoRNP assembly"/>
    <property type="evidence" value="ECO:0007669"/>
    <property type="project" value="TreeGrafter"/>
</dbReference>
<evidence type="ECO:0000256" key="1">
    <source>
        <dbReference type="ARBA" id="ARBA00022499"/>
    </source>
</evidence>
<protein>
    <recommendedName>
        <fullName evidence="11">Box C/D snoRNA protein 1</fullName>
    </recommendedName>
    <alternativeName>
        <fullName evidence="12">Zinc finger HIT domain-containing protein 6</fullName>
    </alternativeName>
</protein>
<dbReference type="CDD" id="cd23023">
    <property type="entry name" value="zf-HIT_BCD1"/>
    <property type="match status" value="1"/>
</dbReference>
<organism evidence="16">
    <name type="scientific">Spongospora subterranea</name>
    <dbReference type="NCBI Taxonomy" id="70186"/>
    <lineage>
        <taxon>Eukaryota</taxon>
        <taxon>Sar</taxon>
        <taxon>Rhizaria</taxon>
        <taxon>Endomyxa</taxon>
        <taxon>Phytomyxea</taxon>
        <taxon>Plasmodiophorida</taxon>
        <taxon>Plasmodiophoridae</taxon>
        <taxon>Spongospora</taxon>
    </lineage>
</organism>
<comment type="similarity">
    <text evidence="9">Belongs to the BCD1 family.</text>
</comment>
<evidence type="ECO:0000256" key="8">
    <source>
        <dbReference type="ARBA" id="ARBA00049598"/>
    </source>
</evidence>
<dbReference type="EMBL" id="HACM01010980">
    <property type="protein sequence ID" value="CRZ11422.1"/>
    <property type="molecule type" value="Transcribed_RNA"/>
</dbReference>
<dbReference type="SUPFAM" id="SSF144232">
    <property type="entry name" value="HIT/MYND zinc finger-like"/>
    <property type="match status" value="1"/>
</dbReference>